<keyword evidence="1" id="KW-0812">Transmembrane</keyword>
<protein>
    <submittedName>
        <fullName evidence="2">Uncharacterized protein</fullName>
    </submittedName>
</protein>
<comment type="caution">
    <text evidence="2">The sequence shown here is derived from an EMBL/GenBank/DDBJ whole genome shotgun (WGS) entry which is preliminary data.</text>
</comment>
<dbReference type="AlphaFoldDB" id="A0A4U5M4A7"/>
<proteinExistence type="predicted"/>
<keyword evidence="1" id="KW-0472">Membrane</keyword>
<feature type="transmembrane region" description="Helical" evidence="1">
    <location>
        <begin position="20"/>
        <end position="40"/>
    </location>
</feature>
<reference evidence="2 3" key="1">
    <citation type="journal article" date="2015" name="Genome Biol.">
        <title>Comparative genomics of Steinernema reveals deeply conserved gene regulatory networks.</title>
        <authorList>
            <person name="Dillman A.R."/>
            <person name="Macchietto M."/>
            <person name="Porter C.F."/>
            <person name="Rogers A."/>
            <person name="Williams B."/>
            <person name="Antoshechkin I."/>
            <person name="Lee M.M."/>
            <person name="Goodwin Z."/>
            <person name="Lu X."/>
            <person name="Lewis E.E."/>
            <person name="Goodrich-Blair H."/>
            <person name="Stock S.P."/>
            <person name="Adams B.J."/>
            <person name="Sternberg P.W."/>
            <person name="Mortazavi A."/>
        </authorList>
    </citation>
    <scope>NUCLEOTIDE SEQUENCE [LARGE SCALE GENOMIC DNA]</scope>
    <source>
        <strain evidence="2 3">ALL</strain>
    </source>
</reference>
<gene>
    <name evidence="2" type="ORF">L596_027426</name>
</gene>
<reference evidence="2 3" key="2">
    <citation type="journal article" date="2019" name="G3 (Bethesda)">
        <title>Hybrid Assembly of the Genome of the Entomopathogenic Nematode Steinernema carpocapsae Identifies the X-Chromosome.</title>
        <authorList>
            <person name="Serra L."/>
            <person name="Macchietto M."/>
            <person name="Macias-Munoz A."/>
            <person name="McGill C.J."/>
            <person name="Rodriguez I.M."/>
            <person name="Rodriguez B."/>
            <person name="Murad R."/>
            <person name="Mortazavi A."/>
        </authorList>
    </citation>
    <scope>NUCLEOTIDE SEQUENCE [LARGE SCALE GENOMIC DNA]</scope>
    <source>
        <strain evidence="2 3">ALL</strain>
    </source>
</reference>
<name>A0A4U5M4A7_STECR</name>
<dbReference type="EMBL" id="AZBU02000010">
    <property type="protein sequence ID" value="TKR63617.1"/>
    <property type="molecule type" value="Genomic_DNA"/>
</dbReference>
<dbReference type="Proteomes" id="UP000298663">
    <property type="component" value="Unassembled WGS sequence"/>
</dbReference>
<accession>A0A4U5M4A7</accession>
<keyword evidence="1" id="KW-1133">Transmembrane helix</keyword>
<evidence type="ECO:0000313" key="3">
    <source>
        <dbReference type="Proteomes" id="UP000298663"/>
    </source>
</evidence>
<keyword evidence="3" id="KW-1185">Reference proteome</keyword>
<evidence type="ECO:0000256" key="1">
    <source>
        <dbReference type="SAM" id="Phobius"/>
    </source>
</evidence>
<sequence>MFPYVFENHRIPSDQLSKNALIALLFALIVNAIFLGYLLYKKYHEKPKKNASKPDVHGPAKRLLMDV</sequence>
<organism evidence="2 3">
    <name type="scientific">Steinernema carpocapsae</name>
    <name type="common">Entomopathogenic nematode</name>
    <dbReference type="NCBI Taxonomy" id="34508"/>
    <lineage>
        <taxon>Eukaryota</taxon>
        <taxon>Metazoa</taxon>
        <taxon>Ecdysozoa</taxon>
        <taxon>Nematoda</taxon>
        <taxon>Chromadorea</taxon>
        <taxon>Rhabditida</taxon>
        <taxon>Tylenchina</taxon>
        <taxon>Panagrolaimomorpha</taxon>
        <taxon>Strongyloidoidea</taxon>
        <taxon>Steinernematidae</taxon>
        <taxon>Steinernema</taxon>
    </lineage>
</organism>
<evidence type="ECO:0000313" key="2">
    <source>
        <dbReference type="EMBL" id="TKR63617.1"/>
    </source>
</evidence>